<comment type="caution">
    <text evidence="4">The sequence shown here is derived from an EMBL/GenBank/DDBJ whole genome shotgun (WGS) entry which is preliminary data.</text>
</comment>
<dbReference type="Gene3D" id="2.60.40.1120">
    <property type="entry name" value="Carboxypeptidase-like, regulatory domain"/>
    <property type="match status" value="1"/>
</dbReference>
<feature type="compositionally biased region" description="Pro residues" evidence="2">
    <location>
        <begin position="281"/>
        <end position="292"/>
    </location>
</feature>
<gene>
    <name evidence="4" type="ORF">NCTC11535_00859</name>
</gene>
<feature type="compositionally biased region" description="Low complexity" evidence="2">
    <location>
        <begin position="293"/>
        <end position="339"/>
    </location>
</feature>
<proteinExistence type="predicted"/>
<name>A0ABY1VMN1_9ACTO</name>
<dbReference type="EMBL" id="UAPQ01000006">
    <property type="protein sequence ID" value="SPT53199.1"/>
    <property type="molecule type" value="Genomic_DNA"/>
</dbReference>
<feature type="region of interest" description="Disordered" evidence="2">
    <location>
        <begin position="278"/>
        <end position="503"/>
    </location>
</feature>
<dbReference type="PANTHER" id="PTHR44826">
    <property type="entry name" value="SPORE COAT PROTEIN SP85"/>
    <property type="match status" value="1"/>
</dbReference>
<dbReference type="PANTHER" id="PTHR44826:SF3">
    <property type="entry name" value="SPORE COAT PROTEIN SP85"/>
    <property type="match status" value="1"/>
</dbReference>
<feature type="compositionally biased region" description="Pro residues" evidence="2">
    <location>
        <begin position="407"/>
        <end position="419"/>
    </location>
</feature>
<keyword evidence="3" id="KW-1133">Transmembrane helix</keyword>
<evidence type="ECO:0000256" key="1">
    <source>
        <dbReference type="ARBA" id="ARBA00022737"/>
    </source>
</evidence>
<feature type="transmembrane region" description="Helical" evidence="3">
    <location>
        <begin position="516"/>
        <end position="535"/>
    </location>
</feature>
<reference evidence="4 5" key="1">
    <citation type="submission" date="2018-06" db="EMBL/GenBank/DDBJ databases">
        <authorList>
            <consortium name="Pathogen Informatics"/>
            <person name="Doyle S."/>
        </authorList>
    </citation>
    <scope>NUCLEOTIDE SEQUENCE [LARGE SCALE GENOMIC DNA]</scope>
    <source>
        <strain evidence="4 5">NCTC11535</strain>
    </source>
</reference>
<evidence type="ECO:0000256" key="2">
    <source>
        <dbReference type="SAM" id="MobiDB-lite"/>
    </source>
</evidence>
<sequence length="540" mass="54773">MPVSAESRSRSTLYVGLALLLAVLMIVVPSKVMAADGPLDDSSRSISGKIILPTGASPESLRGVTVTANPTAGDAEHVSVAVDPTTGAFTIDGLKRTEYTLSARASRQAPDGTWIKQDLVGWTYYYGSGYASSGALVFDLWRTSLQDLDMPLELGHAISGTVILPVGASADWWQYVQVNADLIAGGEIQPSVEVDPQNGTYTIRRLPAGTYLVTAYASGEPTGQLETKQPYYYGCSYGCKWTEAKPLELTVGNIEKVDLALARKGEPVPVAPRHDVVVIPTPEPAPTDPPSATPSATPSVEPSSLPSASAEPTAAPSASAAPSATPTAVPSVEPTTAPTTPAPAVPSATPSTAPSVEPTAVPSASAAPSATPTAVPSVEPTTAPTTPAPAVPSATPSAAPTAEPTAAPAPAPQEQPTPQKPGGSSNGQAPGMPDEPQVDVPAPGLEPSAAPTPLKPRATDAPHKQSGDQPQAGHSTPTATASAAPEPQVVAPANDSKPPAKKGGVIAAMSQTGVSLSYLLVGAGLLGAGLTLHLLRRRRA</sequence>
<dbReference type="InterPro" id="IPR051860">
    <property type="entry name" value="Plasmodium_CSP_Invasion"/>
</dbReference>
<feature type="compositionally biased region" description="Basic and acidic residues" evidence="2">
    <location>
        <begin position="457"/>
        <end position="466"/>
    </location>
</feature>
<keyword evidence="3" id="KW-0472">Membrane</keyword>
<dbReference type="Proteomes" id="UP000250006">
    <property type="component" value="Unassembled WGS sequence"/>
</dbReference>
<keyword evidence="3" id="KW-0812">Transmembrane</keyword>
<keyword evidence="5" id="KW-1185">Reference proteome</keyword>
<organism evidence="4 5">
    <name type="scientific">Actinomyces bovis</name>
    <dbReference type="NCBI Taxonomy" id="1658"/>
    <lineage>
        <taxon>Bacteria</taxon>
        <taxon>Bacillati</taxon>
        <taxon>Actinomycetota</taxon>
        <taxon>Actinomycetes</taxon>
        <taxon>Actinomycetales</taxon>
        <taxon>Actinomycetaceae</taxon>
        <taxon>Actinomyces</taxon>
    </lineage>
</organism>
<protein>
    <submittedName>
        <fullName evidence="4">Ribonucleases G and E</fullName>
    </submittedName>
</protein>
<feature type="compositionally biased region" description="Low complexity" evidence="2">
    <location>
        <begin position="345"/>
        <end position="385"/>
    </location>
</feature>
<evidence type="ECO:0000313" key="4">
    <source>
        <dbReference type="EMBL" id="SPT53199.1"/>
    </source>
</evidence>
<evidence type="ECO:0000313" key="5">
    <source>
        <dbReference type="Proteomes" id="UP000250006"/>
    </source>
</evidence>
<accession>A0ABY1VMN1</accession>
<dbReference type="RefSeq" id="WP_126622179.1">
    <property type="nucleotide sequence ID" value="NZ_UAPQ01000006.1"/>
</dbReference>
<evidence type="ECO:0000256" key="3">
    <source>
        <dbReference type="SAM" id="Phobius"/>
    </source>
</evidence>
<keyword evidence="1" id="KW-0677">Repeat</keyword>
<feature type="compositionally biased region" description="Low complexity" evidence="2">
    <location>
        <begin position="391"/>
        <end position="406"/>
    </location>
</feature>
<feature type="compositionally biased region" description="Low complexity" evidence="2">
    <location>
        <begin position="475"/>
        <end position="485"/>
    </location>
</feature>